<feature type="repeat" description="TPR" evidence="5">
    <location>
        <begin position="325"/>
        <end position="358"/>
    </location>
</feature>
<feature type="compositionally biased region" description="Basic and acidic residues" evidence="6">
    <location>
        <begin position="112"/>
        <end position="127"/>
    </location>
</feature>
<feature type="compositionally biased region" description="Low complexity" evidence="6">
    <location>
        <begin position="83"/>
        <end position="92"/>
    </location>
</feature>
<name>R7Q611_CHOCR</name>
<dbReference type="EMBL" id="HG001646">
    <property type="protein sequence ID" value="CDF33449.1"/>
    <property type="molecule type" value="Genomic_DNA"/>
</dbReference>
<evidence type="ECO:0000259" key="7">
    <source>
        <dbReference type="SMART" id="SM00727"/>
    </source>
</evidence>
<evidence type="ECO:0000256" key="5">
    <source>
        <dbReference type="PROSITE-ProRule" id="PRU00339"/>
    </source>
</evidence>
<dbReference type="KEGG" id="ccp:CHC_T00002243001"/>
<keyword evidence="9" id="KW-1185">Reference proteome</keyword>
<dbReference type="PANTHER" id="PTHR22904">
    <property type="entry name" value="TPR REPEAT CONTAINING PROTEIN"/>
    <property type="match status" value="1"/>
</dbReference>
<feature type="region of interest" description="Disordered" evidence="6">
    <location>
        <begin position="61"/>
        <end position="127"/>
    </location>
</feature>
<dbReference type="Pfam" id="PF17830">
    <property type="entry name" value="STI1-HOP_DP"/>
    <property type="match status" value="2"/>
</dbReference>
<dbReference type="InterPro" id="IPR006636">
    <property type="entry name" value="STI1_HS-bd"/>
</dbReference>
<keyword evidence="4 5" id="KW-0802">TPR repeat</keyword>
<evidence type="ECO:0000256" key="1">
    <source>
        <dbReference type="ARBA" id="ARBA00004496"/>
    </source>
</evidence>
<evidence type="ECO:0000313" key="9">
    <source>
        <dbReference type="Proteomes" id="UP000012073"/>
    </source>
</evidence>
<feature type="repeat" description="TPR" evidence="5">
    <location>
        <begin position="197"/>
        <end position="230"/>
    </location>
</feature>
<dbReference type="Pfam" id="PF13414">
    <property type="entry name" value="TPR_11"/>
    <property type="match status" value="1"/>
</dbReference>
<dbReference type="InterPro" id="IPR019734">
    <property type="entry name" value="TPR_rpt"/>
</dbReference>
<dbReference type="GeneID" id="17320976"/>
<sequence>MNPLFGPELWEKLGKNPETAALLADPSFKPVLDDLKSDPTALSKHIADPRVLKLFTALSQQSTAMPGSTASETVVEDATMSDAAPQAASREAPPAEPAAPPAPEPEPENLTPEEKKKRDSLAEKDRGTAAYKKRDFAAAIDAYSKAIEIDPDNMSFLTNRAAAKLESGDIQGSIDDCKKAIADNSERQLRTDFKIIARAYGRMGNAYLKMDDYDNAIKSFEKSLLEFSDPKVTRTLREAERTRTRKIEEAYVDPELSKQVRAEGNELFKAGKFPESIAKYTDAIRRNPKDAAPYSNRAAAYMKLGELPMAMKDCDRCLDIDPDFVKAYIRKGNVHFYMKEYHKCLTIYEKGLKLAPNNRELRQGLMKTQMKIQEQQSSGEVDQAQMDQAMQDPEIQQILQDPQMNTLLKQMQEDPKFAAKAMRDPDVAGKIQKLMASGFLRVG</sequence>
<dbReference type="InterPro" id="IPR011990">
    <property type="entry name" value="TPR-like_helical_dom_sf"/>
</dbReference>
<dbReference type="SMART" id="SM00727">
    <property type="entry name" value="STI1"/>
    <property type="match status" value="2"/>
</dbReference>
<dbReference type="STRING" id="2769.R7Q611"/>
<comment type="subcellular location">
    <subcellularLocation>
        <location evidence="1">Cytoplasm</location>
    </subcellularLocation>
</comment>
<feature type="compositionally biased region" description="Pro residues" evidence="6">
    <location>
        <begin position="94"/>
        <end position="104"/>
    </location>
</feature>
<feature type="domain" description="STI1" evidence="7">
    <location>
        <begin position="392"/>
        <end position="431"/>
    </location>
</feature>
<proteinExistence type="predicted"/>
<dbReference type="GO" id="GO:0051879">
    <property type="term" value="F:Hsp90 protein binding"/>
    <property type="evidence" value="ECO:0007669"/>
    <property type="project" value="TreeGrafter"/>
</dbReference>
<dbReference type="Proteomes" id="UP000012073">
    <property type="component" value="Unassembled WGS sequence"/>
</dbReference>
<dbReference type="RefSeq" id="XP_005713252.1">
    <property type="nucleotide sequence ID" value="XM_005713195.1"/>
</dbReference>
<evidence type="ECO:0000256" key="3">
    <source>
        <dbReference type="ARBA" id="ARBA00022737"/>
    </source>
</evidence>
<feature type="domain" description="STI1" evidence="7">
    <location>
        <begin position="6"/>
        <end position="55"/>
    </location>
</feature>
<dbReference type="Gene3D" id="1.25.40.10">
    <property type="entry name" value="Tetratricopeptide repeat domain"/>
    <property type="match status" value="2"/>
</dbReference>
<dbReference type="Pfam" id="PF00515">
    <property type="entry name" value="TPR_1"/>
    <property type="match status" value="3"/>
</dbReference>
<dbReference type="OrthoDB" id="2423701at2759"/>
<dbReference type="PROSITE" id="PS50293">
    <property type="entry name" value="TPR_REGION"/>
    <property type="match status" value="1"/>
</dbReference>
<reference evidence="9" key="1">
    <citation type="journal article" date="2013" name="Proc. Natl. Acad. Sci. U.S.A.">
        <title>Genome structure and metabolic features in the red seaweed Chondrus crispus shed light on evolution of the Archaeplastida.</title>
        <authorList>
            <person name="Collen J."/>
            <person name="Porcel B."/>
            <person name="Carre W."/>
            <person name="Ball S.G."/>
            <person name="Chaparro C."/>
            <person name="Tonon T."/>
            <person name="Barbeyron T."/>
            <person name="Michel G."/>
            <person name="Noel B."/>
            <person name="Valentin K."/>
            <person name="Elias M."/>
            <person name="Artiguenave F."/>
            <person name="Arun A."/>
            <person name="Aury J.M."/>
            <person name="Barbosa-Neto J.F."/>
            <person name="Bothwell J.H."/>
            <person name="Bouget F.Y."/>
            <person name="Brillet L."/>
            <person name="Cabello-Hurtado F."/>
            <person name="Capella-Gutierrez S."/>
            <person name="Charrier B."/>
            <person name="Cladiere L."/>
            <person name="Cock J.M."/>
            <person name="Coelho S.M."/>
            <person name="Colleoni C."/>
            <person name="Czjzek M."/>
            <person name="Da Silva C."/>
            <person name="Delage L."/>
            <person name="Denoeud F."/>
            <person name="Deschamps P."/>
            <person name="Dittami S.M."/>
            <person name="Gabaldon T."/>
            <person name="Gachon C.M."/>
            <person name="Groisillier A."/>
            <person name="Herve C."/>
            <person name="Jabbari K."/>
            <person name="Katinka M."/>
            <person name="Kloareg B."/>
            <person name="Kowalczyk N."/>
            <person name="Labadie K."/>
            <person name="Leblanc C."/>
            <person name="Lopez P.J."/>
            <person name="McLachlan D.H."/>
            <person name="Meslet-Cladiere L."/>
            <person name="Moustafa A."/>
            <person name="Nehr Z."/>
            <person name="Nyvall Collen P."/>
            <person name="Panaud O."/>
            <person name="Partensky F."/>
            <person name="Poulain J."/>
            <person name="Rensing S.A."/>
            <person name="Rousvoal S."/>
            <person name="Samson G."/>
            <person name="Symeonidi A."/>
            <person name="Weissenbach J."/>
            <person name="Zambounis A."/>
            <person name="Wincker P."/>
            <person name="Boyen C."/>
        </authorList>
    </citation>
    <scope>NUCLEOTIDE SEQUENCE [LARGE SCALE GENOMIC DNA]</scope>
    <source>
        <strain evidence="9">cv. Stackhouse</strain>
    </source>
</reference>
<accession>R7Q611</accession>
<feature type="repeat" description="TPR" evidence="5">
    <location>
        <begin position="120"/>
        <end position="153"/>
    </location>
</feature>
<dbReference type="Gramene" id="CDF33449">
    <property type="protein sequence ID" value="CDF33449"/>
    <property type="gene ID" value="CHC_T00002243001"/>
</dbReference>
<evidence type="ECO:0000256" key="6">
    <source>
        <dbReference type="SAM" id="MobiDB-lite"/>
    </source>
</evidence>
<dbReference type="OMA" id="WERREFI"/>
<dbReference type="PhylomeDB" id="R7Q611"/>
<dbReference type="AlphaFoldDB" id="R7Q611"/>
<gene>
    <name evidence="8" type="ORF">CHC_T00002243001</name>
</gene>
<evidence type="ECO:0000256" key="2">
    <source>
        <dbReference type="ARBA" id="ARBA00022490"/>
    </source>
</evidence>
<dbReference type="PANTHER" id="PTHR22904:SF523">
    <property type="entry name" value="STRESS-INDUCED-PHOSPHOPROTEIN 1"/>
    <property type="match status" value="1"/>
</dbReference>
<keyword evidence="3" id="KW-0677">Repeat</keyword>
<feature type="compositionally biased region" description="Polar residues" evidence="6">
    <location>
        <begin position="61"/>
        <end position="72"/>
    </location>
</feature>
<protein>
    <recommendedName>
        <fullName evidence="7">STI1 domain-containing protein</fullName>
    </recommendedName>
</protein>
<keyword evidence="2" id="KW-0963">Cytoplasm</keyword>
<dbReference type="SUPFAM" id="SSF48452">
    <property type="entry name" value="TPR-like"/>
    <property type="match status" value="2"/>
</dbReference>
<dbReference type="FunFam" id="1.10.260.100:FF:000002">
    <property type="entry name" value="Stress-induced-phosphoprotein 1 (Hsp70/Hsp90-organizing)"/>
    <property type="match status" value="1"/>
</dbReference>
<dbReference type="GO" id="GO:0005737">
    <property type="term" value="C:cytoplasm"/>
    <property type="evidence" value="ECO:0007669"/>
    <property type="project" value="UniProtKB-SubCell"/>
</dbReference>
<evidence type="ECO:0000256" key="4">
    <source>
        <dbReference type="ARBA" id="ARBA00022803"/>
    </source>
</evidence>
<feature type="repeat" description="TPR" evidence="5">
    <location>
        <begin position="291"/>
        <end position="324"/>
    </location>
</feature>
<dbReference type="PROSITE" id="PS50005">
    <property type="entry name" value="TPR"/>
    <property type="match status" value="4"/>
</dbReference>
<dbReference type="SMART" id="SM00028">
    <property type="entry name" value="TPR"/>
    <property type="match status" value="6"/>
</dbReference>
<dbReference type="InterPro" id="IPR041243">
    <property type="entry name" value="STI1/HOP_DP"/>
</dbReference>
<organism evidence="8 9">
    <name type="scientific">Chondrus crispus</name>
    <name type="common">Carrageen Irish moss</name>
    <name type="synonym">Polymorpha crispa</name>
    <dbReference type="NCBI Taxonomy" id="2769"/>
    <lineage>
        <taxon>Eukaryota</taxon>
        <taxon>Rhodophyta</taxon>
        <taxon>Florideophyceae</taxon>
        <taxon>Rhodymeniophycidae</taxon>
        <taxon>Gigartinales</taxon>
        <taxon>Gigartinaceae</taxon>
        <taxon>Chondrus</taxon>
    </lineage>
</organism>
<dbReference type="FunFam" id="1.25.40.10:FF:000010">
    <property type="entry name" value="Stress-induced phosphoprotein 1"/>
    <property type="match status" value="1"/>
</dbReference>
<dbReference type="Gene3D" id="1.10.260.100">
    <property type="match status" value="2"/>
</dbReference>
<evidence type="ECO:0000313" key="8">
    <source>
        <dbReference type="EMBL" id="CDF33449.1"/>
    </source>
</evidence>